<accession>A0A8I1GH66</accession>
<gene>
    <name evidence="3" type="ORF">JDN41_09885</name>
</gene>
<feature type="region of interest" description="Disordered" evidence="1">
    <location>
        <begin position="407"/>
        <end position="436"/>
    </location>
</feature>
<dbReference type="RefSeq" id="WP_037238209.1">
    <property type="nucleotide sequence ID" value="NZ_JAEMUK010000019.1"/>
</dbReference>
<reference evidence="3 4" key="1">
    <citation type="submission" date="2020-12" db="EMBL/GenBank/DDBJ databases">
        <title>Revised draft genomes of Rhodomicrobium vannielii ATCC 17100 and Rhodomicrobium udaipurense JA643.</title>
        <authorList>
            <person name="Conners E.M."/>
            <person name="Davenport E.J."/>
            <person name="Bose A."/>
        </authorList>
    </citation>
    <scope>NUCLEOTIDE SEQUENCE [LARGE SCALE GENOMIC DNA]</scope>
    <source>
        <strain evidence="3 4">JA643</strain>
    </source>
</reference>
<evidence type="ECO:0000313" key="3">
    <source>
        <dbReference type="EMBL" id="MBJ7543871.1"/>
    </source>
</evidence>
<feature type="region of interest" description="Disordered" evidence="1">
    <location>
        <begin position="559"/>
        <end position="600"/>
    </location>
</feature>
<keyword evidence="4" id="KW-1185">Reference proteome</keyword>
<keyword evidence="2" id="KW-1133">Transmembrane helix</keyword>
<sequence length="600" mass="65018">MLLDGAKAMRISLLIALAAFGWIAVYIEFNEELRRRIGDGAHASAFLSLFVGLTALITAFYFRRLAKIRADLAQGKPLARWRVARGDWDAFAATEARETEEGHRATLFIILGFAVMIPAVLALVLGDAQIFAVISLGIMAVGGIGYLLGRNAAKAHLRYRDGVVSVGEDGVLVNGVVHGWRLPGSALVGVELDESATLAVLAITYAFWTRGGRQYVTVHAPVPPEAVGEARVAAIRLEAGAEGRAPELTPSKQTTGFLAMLALGALLVQAIPAAAQTDDWQRFKIDEASVATPPGWRAELTEAGRTVQAIEPRGGREVRVWWWFPDEPLLGYTDELAHDKVTVAGQPALRVHTRFEGRDTISVTLDKPRKDGKRLHILFEGQRSLDINDHALMGMVSRLTIAGWATSNTSPETPDAVDVSGGDAEAAAEPEPEPEAPVQRAELGNIAAVVNGPRTNTIIAIKRPIFVRTLETYHWNNARGRKPGIIVLLRPDGTEVGRWVARGKPGQGGVPNAYWEADVNQRLDEGSYVLTTSSNETWATNAGVGWRGFYSMHYQVLRQEPTPEPLSGDAPPEDPQTSRAAPEQADVPIAPLRTTIPRGR</sequence>
<feature type="transmembrane region" description="Helical" evidence="2">
    <location>
        <begin position="257"/>
        <end position="275"/>
    </location>
</feature>
<feature type="transmembrane region" description="Helical" evidence="2">
    <location>
        <begin position="12"/>
        <end position="29"/>
    </location>
</feature>
<dbReference type="EMBL" id="JAEMUK010000019">
    <property type="protein sequence ID" value="MBJ7543871.1"/>
    <property type="molecule type" value="Genomic_DNA"/>
</dbReference>
<evidence type="ECO:0000256" key="1">
    <source>
        <dbReference type="SAM" id="MobiDB-lite"/>
    </source>
</evidence>
<feature type="transmembrane region" description="Helical" evidence="2">
    <location>
        <begin position="130"/>
        <end position="149"/>
    </location>
</feature>
<evidence type="ECO:0000313" key="4">
    <source>
        <dbReference type="Proteomes" id="UP000623250"/>
    </source>
</evidence>
<evidence type="ECO:0000256" key="2">
    <source>
        <dbReference type="SAM" id="Phobius"/>
    </source>
</evidence>
<name>A0A8I1GH66_9HYPH</name>
<dbReference type="AlphaFoldDB" id="A0A8I1GH66"/>
<proteinExistence type="predicted"/>
<feature type="transmembrane region" description="Helical" evidence="2">
    <location>
        <begin position="41"/>
        <end position="62"/>
    </location>
</feature>
<protein>
    <submittedName>
        <fullName evidence="3">Uncharacterized protein</fullName>
    </submittedName>
</protein>
<feature type="transmembrane region" description="Helical" evidence="2">
    <location>
        <begin position="105"/>
        <end position="124"/>
    </location>
</feature>
<organism evidence="3 4">
    <name type="scientific">Rhodomicrobium udaipurense</name>
    <dbReference type="NCBI Taxonomy" id="1202716"/>
    <lineage>
        <taxon>Bacteria</taxon>
        <taxon>Pseudomonadati</taxon>
        <taxon>Pseudomonadota</taxon>
        <taxon>Alphaproteobacteria</taxon>
        <taxon>Hyphomicrobiales</taxon>
        <taxon>Hyphomicrobiaceae</taxon>
        <taxon>Rhodomicrobium</taxon>
    </lineage>
</organism>
<keyword evidence="2" id="KW-0472">Membrane</keyword>
<dbReference type="Proteomes" id="UP000623250">
    <property type="component" value="Unassembled WGS sequence"/>
</dbReference>
<comment type="caution">
    <text evidence="3">The sequence shown here is derived from an EMBL/GenBank/DDBJ whole genome shotgun (WGS) entry which is preliminary data.</text>
</comment>
<keyword evidence="2" id="KW-0812">Transmembrane</keyword>